<sequence>MDTILIFAEILIFLFGIVIGSFLNVCIYRIPKGEDIVKVNSHCMTCGYQLKWYDLIPIFSYIFLRGKCRKCKTKLSCQYPIVEAVNGFMYVLIFAVNGLNVESGIYSLMASALLVLSVIDFRTYEIPFGINVFIFILACIHMLLDLARWKDYVIGFFAVSAFLYLLYLLSKGRAIGGGDIKLMAAAGMMLGWKAIIIAFVMGCILGSVIHLLRMKLTNEDHVLAMGPYLAAGILLAALWGDSLLQMYMRLW</sequence>
<keyword evidence="4 7" id="KW-0812">Transmembrane</keyword>
<name>A0ABV1HAL5_9FIRM</name>
<dbReference type="InterPro" id="IPR010627">
    <property type="entry name" value="Prepilin_pept_A24_N"/>
</dbReference>
<evidence type="ECO:0000256" key="6">
    <source>
        <dbReference type="ARBA" id="ARBA00023136"/>
    </source>
</evidence>
<dbReference type="Proteomes" id="UP001454489">
    <property type="component" value="Unassembled WGS sequence"/>
</dbReference>
<keyword evidence="6 7" id="KW-0472">Membrane</keyword>
<evidence type="ECO:0000256" key="2">
    <source>
        <dbReference type="ARBA" id="ARBA00005801"/>
    </source>
</evidence>
<evidence type="ECO:0000256" key="1">
    <source>
        <dbReference type="ARBA" id="ARBA00004651"/>
    </source>
</evidence>
<feature type="transmembrane region" description="Helical" evidence="7">
    <location>
        <begin position="128"/>
        <end position="146"/>
    </location>
</feature>
<gene>
    <name evidence="10" type="ORF">WMO43_00615</name>
</gene>
<dbReference type="Gene3D" id="1.20.120.1220">
    <property type="match status" value="1"/>
</dbReference>
<dbReference type="Pfam" id="PF01478">
    <property type="entry name" value="Peptidase_A24"/>
    <property type="match status" value="1"/>
</dbReference>
<feature type="transmembrane region" description="Helical" evidence="7">
    <location>
        <begin position="79"/>
        <end position="99"/>
    </location>
</feature>
<feature type="transmembrane region" description="Helical" evidence="7">
    <location>
        <begin position="190"/>
        <end position="212"/>
    </location>
</feature>
<evidence type="ECO:0000313" key="10">
    <source>
        <dbReference type="EMBL" id="MEQ2556382.1"/>
    </source>
</evidence>
<organism evidence="10 11">
    <name type="scientific">Maccoyibacter intestinihominis</name>
    <dbReference type="NCBI Taxonomy" id="3133499"/>
    <lineage>
        <taxon>Bacteria</taxon>
        <taxon>Bacillati</taxon>
        <taxon>Bacillota</taxon>
        <taxon>Clostridia</taxon>
        <taxon>Lachnospirales</taxon>
        <taxon>Lachnospiraceae</taxon>
        <taxon>Maccoyibacter</taxon>
    </lineage>
</organism>
<evidence type="ECO:0000313" key="11">
    <source>
        <dbReference type="Proteomes" id="UP001454489"/>
    </source>
</evidence>
<feature type="domain" description="Prepilin peptidase A24 N-terminal" evidence="9">
    <location>
        <begin position="14"/>
        <end position="94"/>
    </location>
</feature>
<evidence type="ECO:0000256" key="3">
    <source>
        <dbReference type="ARBA" id="ARBA00022475"/>
    </source>
</evidence>
<dbReference type="PANTHER" id="PTHR30487:SF0">
    <property type="entry name" value="PREPILIN LEADER PEPTIDASE_N-METHYLTRANSFERASE-RELATED"/>
    <property type="match status" value="1"/>
</dbReference>
<feature type="transmembrane region" description="Helical" evidence="7">
    <location>
        <begin position="105"/>
        <end position="121"/>
    </location>
</feature>
<evidence type="ECO:0000256" key="4">
    <source>
        <dbReference type="ARBA" id="ARBA00022692"/>
    </source>
</evidence>
<dbReference type="InterPro" id="IPR050882">
    <property type="entry name" value="Prepilin_peptidase/N-MTase"/>
</dbReference>
<comment type="caution">
    <text evidence="10">The sequence shown here is derived from an EMBL/GenBank/DDBJ whole genome shotgun (WGS) entry which is preliminary data.</text>
</comment>
<keyword evidence="11" id="KW-1185">Reference proteome</keyword>
<feature type="domain" description="Prepilin type IV endopeptidase peptidase" evidence="8">
    <location>
        <begin position="108"/>
        <end position="209"/>
    </location>
</feature>
<keyword evidence="3" id="KW-1003">Cell membrane</keyword>
<accession>A0ABV1HAL5</accession>
<evidence type="ECO:0000256" key="5">
    <source>
        <dbReference type="ARBA" id="ARBA00022989"/>
    </source>
</evidence>
<dbReference type="InterPro" id="IPR000045">
    <property type="entry name" value="Prepilin_IV_endopep_pep"/>
</dbReference>
<feature type="transmembrane region" description="Helical" evidence="7">
    <location>
        <begin position="224"/>
        <end position="244"/>
    </location>
</feature>
<dbReference type="RefSeq" id="WP_177962512.1">
    <property type="nucleotide sequence ID" value="NZ_JBBMEX010000001.1"/>
</dbReference>
<comment type="subcellular location">
    <subcellularLocation>
        <location evidence="1">Cell membrane</location>
        <topology evidence="1">Multi-pass membrane protein</topology>
    </subcellularLocation>
</comment>
<evidence type="ECO:0000259" key="8">
    <source>
        <dbReference type="Pfam" id="PF01478"/>
    </source>
</evidence>
<reference evidence="10 11" key="1">
    <citation type="submission" date="2024-03" db="EMBL/GenBank/DDBJ databases">
        <title>Human intestinal bacterial collection.</title>
        <authorList>
            <person name="Pauvert C."/>
            <person name="Hitch T.C.A."/>
            <person name="Clavel T."/>
        </authorList>
    </citation>
    <scope>NUCLEOTIDE SEQUENCE [LARGE SCALE GENOMIC DNA]</scope>
    <source>
        <strain evidence="10 11">CLA-AA-H185</strain>
    </source>
</reference>
<evidence type="ECO:0000256" key="7">
    <source>
        <dbReference type="SAM" id="Phobius"/>
    </source>
</evidence>
<proteinExistence type="inferred from homology"/>
<protein>
    <submittedName>
        <fullName evidence="10">Prepilin peptidase</fullName>
    </submittedName>
</protein>
<dbReference type="PANTHER" id="PTHR30487">
    <property type="entry name" value="TYPE 4 PREPILIN-LIKE PROTEINS LEADER PEPTIDE-PROCESSING ENZYME"/>
    <property type="match status" value="1"/>
</dbReference>
<comment type="similarity">
    <text evidence="2">Belongs to the peptidase A24 family.</text>
</comment>
<dbReference type="Pfam" id="PF06750">
    <property type="entry name" value="A24_N_bact"/>
    <property type="match status" value="1"/>
</dbReference>
<dbReference type="EMBL" id="JBBMEX010000001">
    <property type="protein sequence ID" value="MEQ2556382.1"/>
    <property type="molecule type" value="Genomic_DNA"/>
</dbReference>
<keyword evidence="5 7" id="KW-1133">Transmembrane helix</keyword>
<feature type="transmembrane region" description="Helical" evidence="7">
    <location>
        <begin position="6"/>
        <end position="28"/>
    </location>
</feature>
<feature type="transmembrane region" description="Helical" evidence="7">
    <location>
        <begin position="152"/>
        <end position="169"/>
    </location>
</feature>
<evidence type="ECO:0000259" key="9">
    <source>
        <dbReference type="Pfam" id="PF06750"/>
    </source>
</evidence>